<dbReference type="PANTHER" id="PTHR10890">
    <property type="entry name" value="CYSTEINYL-TRNA SYNTHETASE"/>
    <property type="match status" value="1"/>
</dbReference>
<name>A0A9X9MA39_GULGU</name>
<evidence type="ECO:0000256" key="3">
    <source>
        <dbReference type="ARBA" id="ARBA00045476"/>
    </source>
</evidence>
<evidence type="ECO:0000259" key="10">
    <source>
        <dbReference type="Pfam" id="PF09190"/>
    </source>
</evidence>
<dbReference type="PANTHER" id="PTHR10890:SF27">
    <property type="entry name" value="CYSTEINE--TRNA LIGASE, MITOCHONDRIAL-RELATED"/>
    <property type="match status" value="1"/>
</dbReference>
<comment type="catalytic activity">
    <reaction evidence="8">
        <text>tRNA(Cys) + L-cysteine + ATP = L-cysteinyl-tRNA(Cys) + AMP + diphosphate</text>
        <dbReference type="Rhea" id="RHEA:17773"/>
        <dbReference type="Rhea" id="RHEA-COMP:9661"/>
        <dbReference type="Rhea" id="RHEA-COMP:9679"/>
        <dbReference type="ChEBI" id="CHEBI:30616"/>
        <dbReference type="ChEBI" id="CHEBI:33019"/>
        <dbReference type="ChEBI" id="CHEBI:35235"/>
        <dbReference type="ChEBI" id="CHEBI:78442"/>
        <dbReference type="ChEBI" id="CHEBI:78517"/>
        <dbReference type="ChEBI" id="CHEBI:456215"/>
        <dbReference type="EC" id="6.1.1.16"/>
    </reaction>
    <physiologicalReaction direction="right-to-left" evidence="8">
        <dbReference type="Rhea" id="RHEA:17775"/>
    </physiologicalReaction>
</comment>
<protein>
    <recommendedName>
        <fullName evidence="10">Cysteinyl-tRNA synthetase class Ia DALR domain-containing protein</fullName>
    </recommendedName>
</protein>
<comment type="similarity">
    <text evidence="1">Belongs to the class-I aminoacyl-tRNA synthetase family.</text>
</comment>
<dbReference type="Proteomes" id="UP000269945">
    <property type="component" value="Unassembled WGS sequence"/>
</dbReference>
<dbReference type="Gene3D" id="1.20.120.640">
    <property type="entry name" value="Anticodon-binding domain of a subclass of class I aminoacyl-tRNA synthetases"/>
    <property type="match status" value="1"/>
</dbReference>
<evidence type="ECO:0000256" key="1">
    <source>
        <dbReference type="ARBA" id="ARBA00005594"/>
    </source>
</evidence>
<evidence type="ECO:0000313" key="11">
    <source>
        <dbReference type="EMBL" id="VCX40472.1"/>
    </source>
</evidence>
<dbReference type="GO" id="GO:0005737">
    <property type="term" value="C:cytoplasm"/>
    <property type="evidence" value="ECO:0007669"/>
    <property type="project" value="InterPro"/>
</dbReference>
<organism evidence="11 12">
    <name type="scientific">Gulo gulo</name>
    <name type="common">Wolverine</name>
    <name type="synonym">Gluton</name>
    <dbReference type="NCBI Taxonomy" id="48420"/>
    <lineage>
        <taxon>Eukaryota</taxon>
        <taxon>Metazoa</taxon>
        <taxon>Chordata</taxon>
        <taxon>Craniata</taxon>
        <taxon>Vertebrata</taxon>
        <taxon>Euteleostomi</taxon>
        <taxon>Mammalia</taxon>
        <taxon>Eutheria</taxon>
        <taxon>Laurasiatheria</taxon>
        <taxon>Carnivora</taxon>
        <taxon>Caniformia</taxon>
        <taxon>Musteloidea</taxon>
        <taxon>Mustelidae</taxon>
        <taxon>Guloninae</taxon>
        <taxon>Gulo</taxon>
    </lineage>
</organism>
<comment type="caution">
    <text evidence="11">The sequence shown here is derived from an EMBL/GenBank/DDBJ whole genome shotgun (WGS) entry which is preliminary data.</text>
</comment>
<evidence type="ECO:0000256" key="5">
    <source>
        <dbReference type="ARBA" id="ARBA00047548"/>
    </source>
</evidence>
<evidence type="ECO:0000256" key="6">
    <source>
        <dbReference type="ARBA" id="ARBA00047731"/>
    </source>
</evidence>
<dbReference type="InterPro" id="IPR015273">
    <property type="entry name" value="Cys-tRNA-synt_Ia_DALR"/>
</dbReference>
<comment type="catalytic activity">
    <reaction evidence="6">
        <text>S-sulfanyl-L-cysteine + L-cysteine = S-disulfanyl-L-cysteine + L-alanine</text>
        <dbReference type="Rhea" id="RHEA:78627"/>
        <dbReference type="ChEBI" id="CHEBI:35235"/>
        <dbReference type="ChEBI" id="CHEBI:57972"/>
        <dbReference type="ChEBI" id="CHEBI:58591"/>
        <dbReference type="ChEBI" id="CHEBI:229465"/>
    </reaction>
    <physiologicalReaction direction="left-to-right" evidence="6">
        <dbReference type="Rhea" id="RHEA:78628"/>
    </physiologicalReaction>
</comment>
<evidence type="ECO:0000256" key="4">
    <source>
        <dbReference type="ARBA" id="ARBA00047499"/>
    </source>
</evidence>
<dbReference type="SUPFAM" id="SSF47323">
    <property type="entry name" value="Anticodon-binding domain of a subclass of class I aminoacyl-tRNA synthetases"/>
    <property type="match status" value="1"/>
</dbReference>
<dbReference type="AlphaFoldDB" id="A0A9X9MA39"/>
<evidence type="ECO:0000256" key="7">
    <source>
        <dbReference type="ARBA" id="ARBA00048609"/>
    </source>
</evidence>
<feature type="compositionally biased region" description="Low complexity" evidence="9">
    <location>
        <begin position="166"/>
        <end position="183"/>
    </location>
</feature>
<sequence length="183" mass="18870">MRSSYRSAIDYSDGTMLEAKHLLLGAAAFVGDARAYMKGQLVCGPVRDDVLWERLRHTKEAVKAALADDFDTPAAVDAIMELVHHGNRQLKAHAQVCPGSARRVGSCCGGSPSPGRHSCRPAGCLGWPPVCCRGQQPGHSAQRGGRAGPLPAAGAAVRPGHRSRHPGGPTAATAGQAAPAGGV</sequence>
<feature type="region of interest" description="Disordered" evidence="9">
    <location>
        <begin position="136"/>
        <end position="183"/>
    </location>
</feature>
<evidence type="ECO:0000256" key="9">
    <source>
        <dbReference type="SAM" id="MobiDB-lite"/>
    </source>
</evidence>
<keyword evidence="12" id="KW-1185">Reference proteome</keyword>
<dbReference type="Pfam" id="PF09190">
    <property type="entry name" value="DALR_2"/>
    <property type="match status" value="1"/>
</dbReference>
<reference evidence="11 12" key="1">
    <citation type="submission" date="2018-10" db="EMBL/GenBank/DDBJ databases">
        <authorList>
            <person name="Ekblom R."/>
            <person name="Jareborg N."/>
        </authorList>
    </citation>
    <scope>NUCLEOTIDE SEQUENCE [LARGE SCALE GENOMIC DNA]</scope>
    <source>
        <tissue evidence="11">Muscle</tissue>
    </source>
</reference>
<comment type="catalytic activity">
    <reaction evidence="5">
        <text>2 L-cysteine = S-sulfanyl-L-cysteine + L-alanine</text>
        <dbReference type="Rhea" id="RHEA:78543"/>
        <dbReference type="ChEBI" id="CHEBI:35235"/>
        <dbReference type="ChEBI" id="CHEBI:57972"/>
        <dbReference type="ChEBI" id="CHEBI:58591"/>
    </reaction>
    <physiologicalReaction direction="left-to-right" evidence="5">
        <dbReference type="Rhea" id="RHEA:78544"/>
    </physiologicalReaction>
</comment>
<dbReference type="GO" id="GO:0005524">
    <property type="term" value="F:ATP binding"/>
    <property type="evidence" value="ECO:0007669"/>
    <property type="project" value="InterPro"/>
</dbReference>
<evidence type="ECO:0000256" key="2">
    <source>
        <dbReference type="ARBA" id="ARBA00043868"/>
    </source>
</evidence>
<dbReference type="InterPro" id="IPR009080">
    <property type="entry name" value="tRNAsynth_Ia_anticodon-bd"/>
</dbReference>
<feature type="domain" description="Cysteinyl-tRNA synthetase class Ia DALR" evidence="10">
    <location>
        <begin position="62"/>
        <end position="93"/>
    </location>
</feature>
<comment type="function">
    <text evidence="3">In addition to its role as an aminoacyl-tRNA synthetase, has also cysteine persulfide synthase activity. Produces reactive persulfide species such as cysteine persulfide (CysSSH) from substrate cysteine and mediate direct incorporation of CysSSH into proteins during translations, resulting in protein persulfides and polysulfides. CysSSHs behave as potent antioxidants and cellular protectants.</text>
</comment>
<comment type="catalytic activity">
    <reaction evidence="4">
        <text>S-disulfanyl-L-cysteine + tRNA(Cys) + ATP = (S)-disulfanyl-L-cysteinyl-tRNA(Cys) + AMP + diphosphate</text>
        <dbReference type="Rhea" id="RHEA:78651"/>
        <dbReference type="Rhea" id="RHEA-COMP:9661"/>
        <dbReference type="Rhea" id="RHEA-COMP:19120"/>
        <dbReference type="ChEBI" id="CHEBI:30616"/>
        <dbReference type="ChEBI" id="CHEBI:33019"/>
        <dbReference type="ChEBI" id="CHEBI:78442"/>
        <dbReference type="ChEBI" id="CHEBI:229465"/>
        <dbReference type="ChEBI" id="CHEBI:229521"/>
        <dbReference type="ChEBI" id="CHEBI:456215"/>
    </reaction>
    <physiologicalReaction direction="left-to-right" evidence="4">
        <dbReference type="Rhea" id="RHEA:78652"/>
    </physiologicalReaction>
</comment>
<comment type="catalytic activity">
    <reaction evidence="7">
        <text>S-sulfanyl-L-cysteine + tRNA(Cys) + ATP = (S)-sulfanyl-L-cysteinyl-tRNA(Cys) + AMP + diphosphate</text>
        <dbReference type="Rhea" id="RHEA:78647"/>
        <dbReference type="Rhea" id="RHEA-COMP:9661"/>
        <dbReference type="Rhea" id="RHEA-COMP:19119"/>
        <dbReference type="ChEBI" id="CHEBI:30616"/>
        <dbReference type="ChEBI" id="CHEBI:33019"/>
        <dbReference type="ChEBI" id="CHEBI:58591"/>
        <dbReference type="ChEBI" id="CHEBI:78442"/>
        <dbReference type="ChEBI" id="CHEBI:229520"/>
        <dbReference type="ChEBI" id="CHEBI:456215"/>
    </reaction>
    <physiologicalReaction direction="left-to-right" evidence="7">
        <dbReference type="Rhea" id="RHEA:78648"/>
    </physiologicalReaction>
</comment>
<dbReference type="GO" id="GO:0006423">
    <property type="term" value="P:cysteinyl-tRNA aminoacylation"/>
    <property type="evidence" value="ECO:0007669"/>
    <property type="project" value="InterPro"/>
</dbReference>
<accession>A0A9X9MA39</accession>
<dbReference type="GO" id="GO:0004817">
    <property type="term" value="F:cysteine-tRNA ligase activity"/>
    <property type="evidence" value="ECO:0007669"/>
    <property type="project" value="UniProtKB-EC"/>
</dbReference>
<evidence type="ECO:0000256" key="8">
    <source>
        <dbReference type="ARBA" id="ARBA00049046"/>
    </source>
</evidence>
<gene>
    <name evidence="11" type="ORF">BN2614_LOCUS1</name>
</gene>
<dbReference type="InterPro" id="IPR024909">
    <property type="entry name" value="Cys-tRNA/MSH_ligase"/>
</dbReference>
<feature type="compositionally biased region" description="Low complexity" evidence="9">
    <location>
        <begin position="148"/>
        <end position="158"/>
    </location>
</feature>
<proteinExistence type="inferred from homology"/>
<comment type="function">
    <text evidence="2">Mitochondrial cysteine-specific aminoacyl-tRNA synthetase that catalyzes the ATP-dependent ligation of cysteine to tRNA(Cys).</text>
</comment>
<evidence type="ECO:0000313" key="12">
    <source>
        <dbReference type="Proteomes" id="UP000269945"/>
    </source>
</evidence>
<dbReference type="EMBL" id="CYRY02045158">
    <property type="protein sequence ID" value="VCX40472.1"/>
    <property type="molecule type" value="Genomic_DNA"/>
</dbReference>